<feature type="compositionally biased region" description="Polar residues" evidence="6">
    <location>
        <begin position="1"/>
        <end position="18"/>
    </location>
</feature>
<reference evidence="8 9" key="1">
    <citation type="submission" date="2013-03" db="EMBL/GenBank/DDBJ databases">
        <title>The Genome Sequence of Cladophialophora psammophila CBS 110553.</title>
        <authorList>
            <consortium name="The Broad Institute Genomics Platform"/>
            <person name="Cuomo C."/>
            <person name="de Hoog S."/>
            <person name="Gorbushina A."/>
            <person name="Walker B."/>
            <person name="Young S.K."/>
            <person name="Zeng Q."/>
            <person name="Gargeya S."/>
            <person name="Fitzgerald M."/>
            <person name="Haas B."/>
            <person name="Abouelleil A."/>
            <person name="Allen A.W."/>
            <person name="Alvarado L."/>
            <person name="Arachchi H.M."/>
            <person name="Berlin A.M."/>
            <person name="Chapman S.B."/>
            <person name="Gainer-Dewar J."/>
            <person name="Goldberg J."/>
            <person name="Griggs A."/>
            <person name="Gujja S."/>
            <person name="Hansen M."/>
            <person name="Howarth C."/>
            <person name="Imamovic A."/>
            <person name="Ireland A."/>
            <person name="Larimer J."/>
            <person name="McCowan C."/>
            <person name="Murphy C."/>
            <person name="Pearson M."/>
            <person name="Poon T.W."/>
            <person name="Priest M."/>
            <person name="Roberts A."/>
            <person name="Saif S."/>
            <person name="Shea T."/>
            <person name="Sisk P."/>
            <person name="Sykes S."/>
            <person name="Wortman J."/>
            <person name="Nusbaum C."/>
            <person name="Birren B."/>
        </authorList>
    </citation>
    <scope>NUCLEOTIDE SEQUENCE [LARGE SCALE GENOMIC DNA]</scope>
    <source>
        <strain evidence="8 9">CBS 110553</strain>
    </source>
</reference>
<evidence type="ECO:0000313" key="9">
    <source>
        <dbReference type="Proteomes" id="UP000019471"/>
    </source>
</evidence>
<gene>
    <name evidence="8" type="ORF">A1O5_12962</name>
</gene>
<feature type="compositionally biased region" description="Polar residues" evidence="6">
    <location>
        <begin position="130"/>
        <end position="149"/>
    </location>
</feature>
<dbReference type="EMBL" id="AMGX01000039">
    <property type="protein sequence ID" value="EXJ54896.1"/>
    <property type="molecule type" value="Genomic_DNA"/>
</dbReference>
<keyword evidence="2" id="KW-0805">Transcription regulation</keyword>
<protein>
    <recommendedName>
        <fullName evidence="7">Zn(2)-C6 fungal-type domain-containing protein</fullName>
    </recommendedName>
</protein>
<dbReference type="eggNOG" id="ENOG502S0D7">
    <property type="taxonomic scope" value="Eukaryota"/>
</dbReference>
<dbReference type="RefSeq" id="XP_007751721.1">
    <property type="nucleotide sequence ID" value="XM_007753531.1"/>
</dbReference>
<dbReference type="CDD" id="cd12148">
    <property type="entry name" value="fungal_TF_MHR"/>
    <property type="match status" value="1"/>
</dbReference>
<feature type="domain" description="Zn(2)-C6 fungal-type" evidence="7">
    <location>
        <begin position="43"/>
        <end position="73"/>
    </location>
</feature>
<keyword evidence="3" id="KW-0238">DNA-binding</keyword>
<evidence type="ECO:0000313" key="8">
    <source>
        <dbReference type="EMBL" id="EXJ54896.1"/>
    </source>
</evidence>
<proteinExistence type="predicted"/>
<feature type="region of interest" description="Disordered" evidence="6">
    <location>
        <begin position="206"/>
        <end position="233"/>
    </location>
</feature>
<evidence type="ECO:0000259" key="7">
    <source>
        <dbReference type="PROSITE" id="PS50048"/>
    </source>
</evidence>
<evidence type="ECO:0000256" key="5">
    <source>
        <dbReference type="ARBA" id="ARBA00023242"/>
    </source>
</evidence>
<keyword evidence="9" id="KW-1185">Reference proteome</keyword>
<dbReference type="SUPFAM" id="SSF57701">
    <property type="entry name" value="Zn2/Cys6 DNA-binding domain"/>
    <property type="match status" value="1"/>
</dbReference>
<dbReference type="PROSITE" id="PS00463">
    <property type="entry name" value="ZN2_CY6_FUNGAL_1"/>
    <property type="match status" value="1"/>
</dbReference>
<dbReference type="GeneID" id="19197648"/>
<dbReference type="InterPro" id="IPR001138">
    <property type="entry name" value="Zn2Cys6_DnaBD"/>
</dbReference>
<evidence type="ECO:0000256" key="3">
    <source>
        <dbReference type="ARBA" id="ARBA00023125"/>
    </source>
</evidence>
<dbReference type="PANTHER" id="PTHR47424:SF3">
    <property type="entry name" value="REGULATORY PROTEIN GAL4"/>
    <property type="match status" value="1"/>
</dbReference>
<dbReference type="GO" id="GO:0006351">
    <property type="term" value="P:DNA-templated transcription"/>
    <property type="evidence" value="ECO:0007669"/>
    <property type="project" value="InterPro"/>
</dbReference>
<dbReference type="InterPro" id="IPR051127">
    <property type="entry name" value="Fungal_SecMet_Regulators"/>
</dbReference>
<keyword evidence="1" id="KW-0479">Metal-binding</keyword>
<dbReference type="GO" id="GO:0008270">
    <property type="term" value="F:zinc ion binding"/>
    <property type="evidence" value="ECO:0007669"/>
    <property type="project" value="InterPro"/>
</dbReference>
<dbReference type="InterPro" id="IPR036864">
    <property type="entry name" value="Zn2-C6_fun-type_DNA-bd_sf"/>
</dbReference>
<evidence type="ECO:0000256" key="6">
    <source>
        <dbReference type="SAM" id="MobiDB-lite"/>
    </source>
</evidence>
<feature type="region of interest" description="Disordered" evidence="6">
    <location>
        <begin position="1"/>
        <end position="25"/>
    </location>
</feature>
<organism evidence="8 9">
    <name type="scientific">Cladophialophora psammophila CBS 110553</name>
    <dbReference type="NCBI Taxonomy" id="1182543"/>
    <lineage>
        <taxon>Eukaryota</taxon>
        <taxon>Fungi</taxon>
        <taxon>Dikarya</taxon>
        <taxon>Ascomycota</taxon>
        <taxon>Pezizomycotina</taxon>
        <taxon>Eurotiomycetes</taxon>
        <taxon>Chaetothyriomycetidae</taxon>
        <taxon>Chaetothyriales</taxon>
        <taxon>Herpotrichiellaceae</taxon>
        <taxon>Cladophialophora</taxon>
    </lineage>
</organism>
<dbReference type="GO" id="GO:0000981">
    <property type="term" value="F:DNA-binding transcription factor activity, RNA polymerase II-specific"/>
    <property type="evidence" value="ECO:0007669"/>
    <property type="project" value="InterPro"/>
</dbReference>
<evidence type="ECO:0000256" key="1">
    <source>
        <dbReference type="ARBA" id="ARBA00022723"/>
    </source>
</evidence>
<feature type="region of interest" description="Disordered" evidence="6">
    <location>
        <begin position="104"/>
        <end position="155"/>
    </location>
</feature>
<keyword evidence="5" id="KW-0539">Nucleus</keyword>
<dbReference type="OrthoDB" id="4159677at2759"/>
<accession>W9VRX8</accession>
<dbReference type="GO" id="GO:0005634">
    <property type="term" value="C:nucleus"/>
    <property type="evidence" value="ECO:0007669"/>
    <property type="project" value="TreeGrafter"/>
</dbReference>
<dbReference type="HOGENOM" id="CLU_008511_0_2_1"/>
<name>W9VRX8_9EURO</name>
<evidence type="ECO:0000256" key="4">
    <source>
        <dbReference type="ARBA" id="ARBA00023163"/>
    </source>
</evidence>
<dbReference type="Gene3D" id="4.10.240.10">
    <property type="entry name" value="Zn(2)-C6 fungal-type DNA-binding domain"/>
    <property type="match status" value="1"/>
</dbReference>
<dbReference type="AlphaFoldDB" id="W9VRX8"/>
<feature type="compositionally biased region" description="Polar residues" evidence="6">
    <location>
        <begin position="219"/>
        <end position="233"/>
    </location>
</feature>
<dbReference type="PANTHER" id="PTHR47424">
    <property type="entry name" value="REGULATORY PROTEIN GAL4"/>
    <property type="match status" value="1"/>
</dbReference>
<dbReference type="Pfam" id="PF00172">
    <property type="entry name" value="Zn_clus"/>
    <property type="match status" value="1"/>
</dbReference>
<dbReference type="Pfam" id="PF04082">
    <property type="entry name" value="Fungal_trans"/>
    <property type="match status" value="1"/>
</dbReference>
<dbReference type="InterPro" id="IPR007219">
    <property type="entry name" value="XnlR_reg_dom"/>
</dbReference>
<comment type="caution">
    <text evidence="8">The sequence shown here is derived from an EMBL/GenBank/DDBJ whole genome shotgun (WGS) entry which is preliminary data.</text>
</comment>
<keyword evidence="4" id="KW-0804">Transcription</keyword>
<sequence length="747" mass="83760">MNSRTASELATSPGNHSPPSAIRPIPHTTARSKVVKRSRIALACTRCRNRKSRCDGERPRCRSCAQLHLHCEYLQPAQPNDGNQRFQRRAQLLAKVHELESRLGAGQPEFPSRPLLGYSVGPGPDADDSPTASSPMPSIHAHTSAQPRISDSMDSDQEAAVDLLATLTFNQESESNIGHFGPSSNHALFRTISDAFARIVSIASSQRQNVKSREHRPSSSRLQARPTQQSARQINPKDITATAMPPESESLVLIDHFFISAGEFLPFVSHSTLVSHCNSLRNSKSQPHVGAKLALLNAVFALSSASLGEGNSDAFICRALACLTERQLRGASIELVQALLLIATYQQNHQLSITSWTYHALAVKTAFQLGLHSPLGYKEYGLQESELRKRLWYSLINQDRVLSLSLGRPCLIPRQYIRTQNTLDPRTIPRAIPVIAPNHGDSVIYHHHHTSVCEIFESVIHRLYNDNIDSDKPVRIQDLITQRLPLQWELETWRQSLDPSYRIISTLGFDRGSLSFPPGTLRFQLVLSAHYYRALMLINTPVLTWALSETVDTQKLKIDSGLMSEHIVPIVSHGFKAVRELHQIIQTMSTYDERFLDQTVAWWTCSYTMLTVNLNLFCILLLYHQHGDIISSVGISLAEVREQLNEGIRTMKYIQRTSIMARKARQCLVEFLEAFDSLVSQQHATPDSLMDHSAAEITLIPAESTFDYEPNNYTQSITQVANDFLWQYSQSNFLGDNQGIFCGEEVT</sequence>
<dbReference type="GO" id="GO:0000978">
    <property type="term" value="F:RNA polymerase II cis-regulatory region sequence-specific DNA binding"/>
    <property type="evidence" value="ECO:0007669"/>
    <property type="project" value="TreeGrafter"/>
</dbReference>
<dbReference type="SMART" id="SM00906">
    <property type="entry name" value="Fungal_trans"/>
    <property type="match status" value="1"/>
</dbReference>
<dbReference type="Proteomes" id="UP000019471">
    <property type="component" value="Unassembled WGS sequence"/>
</dbReference>
<dbReference type="PROSITE" id="PS50048">
    <property type="entry name" value="ZN2_CY6_FUNGAL_2"/>
    <property type="match status" value="1"/>
</dbReference>
<dbReference type="CDD" id="cd00067">
    <property type="entry name" value="GAL4"/>
    <property type="match status" value="1"/>
</dbReference>
<dbReference type="GO" id="GO:0000435">
    <property type="term" value="P:positive regulation of transcription from RNA polymerase II promoter by galactose"/>
    <property type="evidence" value="ECO:0007669"/>
    <property type="project" value="TreeGrafter"/>
</dbReference>
<dbReference type="SMART" id="SM00066">
    <property type="entry name" value="GAL4"/>
    <property type="match status" value="1"/>
</dbReference>
<evidence type="ECO:0000256" key="2">
    <source>
        <dbReference type="ARBA" id="ARBA00023015"/>
    </source>
</evidence>